<protein>
    <submittedName>
        <fullName evidence="2">Uncharacterized protein</fullName>
    </submittedName>
</protein>
<name>A0A9P7YPD4_9HELO</name>
<keyword evidence="3" id="KW-1185">Reference proteome</keyword>
<proteinExistence type="predicted"/>
<organism evidence="2 3">
    <name type="scientific">Amylocarpus encephaloides</name>
    <dbReference type="NCBI Taxonomy" id="45428"/>
    <lineage>
        <taxon>Eukaryota</taxon>
        <taxon>Fungi</taxon>
        <taxon>Dikarya</taxon>
        <taxon>Ascomycota</taxon>
        <taxon>Pezizomycotina</taxon>
        <taxon>Leotiomycetes</taxon>
        <taxon>Helotiales</taxon>
        <taxon>Helotiales incertae sedis</taxon>
        <taxon>Amylocarpus</taxon>
    </lineage>
</organism>
<evidence type="ECO:0000313" key="2">
    <source>
        <dbReference type="EMBL" id="KAG9237488.1"/>
    </source>
</evidence>
<reference evidence="2" key="1">
    <citation type="journal article" date="2021" name="IMA Fungus">
        <title>Genomic characterization of three marine fungi, including Emericellopsis atlantica sp. nov. with signatures of a generalist lifestyle and marine biomass degradation.</title>
        <authorList>
            <person name="Hagestad O.C."/>
            <person name="Hou L."/>
            <person name="Andersen J.H."/>
            <person name="Hansen E.H."/>
            <person name="Altermark B."/>
            <person name="Li C."/>
            <person name="Kuhnert E."/>
            <person name="Cox R.J."/>
            <person name="Crous P.W."/>
            <person name="Spatafora J.W."/>
            <person name="Lail K."/>
            <person name="Amirebrahimi M."/>
            <person name="Lipzen A."/>
            <person name="Pangilinan J."/>
            <person name="Andreopoulos W."/>
            <person name="Hayes R.D."/>
            <person name="Ng V."/>
            <person name="Grigoriev I.V."/>
            <person name="Jackson S.A."/>
            <person name="Sutton T.D.S."/>
            <person name="Dobson A.D.W."/>
            <person name="Rama T."/>
        </authorList>
    </citation>
    <scope>NUCLEOTIDE SEQUENCE</scope>
    <source>
        <strain evidence="2">TRa018bII</strain>
    </source>
</reference>
<feature type="compositionally biased region" description="Gly residues" evidence="1">
    <location>
        <begin position="211"/>
        <end position="241"/>
    </location>
</feature>
<evidence type="ECO:0000313" key="3">
    <source>
        <dbReference type="Proteomes" id="UP000824998"/>
    </source>
</evidence>
<feature type="region of interest" description="Disordered" evidence="1">
    <location>
        <begin position="207"/>
        <end position="241"/>
    </location>
</feature>
<dbReference type="EMBL" id="MU251385">
    <property type="protein sequence ID" value="KAG9237488.1"/>
    <property type="molecule type" value="Genomic_DNA"/>
</dbReference>
<comment type="caution">
    <text evidence="2">The sequence shown here is derived from an EMBL/GenBank/DDBJ whole genome shotgun (WGS) entry which is preliminary data.</text>
</comment>
<dbReference type="Proteomes" id="UP000824998">
    <property type="component" value="Unassembled WGS sequence"/>
</dbReference>
<evidence type="ECO:0000256" key="1">
    <source>
        <dbReference type="SAM" id="MobiDB-lite"/>
    </source>
</evidence>
<gene>
    <name evidence="2" type="ORF">BJ875DRAFT_481237</name>
</gene>
<sequence length="241" mass="25801">MPFGFQGGVDPLENLVRSAEAEAVIRDVVGRLLGQDYFSRNNDVRRSGLMSASSYGNDYAMEDAVRIDDIRRVNVAVQIANNSVTPRMLYAEIHPKLSPNDGRFPRDFELPRRMDEILSMEITALDRILQVYGLPRDLSSSALSLSPFHSIRSSLARNPDTTRDAKLLILLQYLGVDLEGDNDSRRAGGALGGNSSARDADRLEQSLRGFTSGGSGGGLGLAGSGRSRGLGGLLGSGSGSG</sequence>
<dbReference type="OrthoDB" id="5389823at2759"/>
<accession>A0A9P7YPD4</accession>
<dbReference type="AlphaFoldDB" id="A0A9P7YPD4"/>